<keyword evidence="2" id="KW-0732">Signal</keyword>
<sequence>MSRNVWSVLVILICFLVCPMRIRGFSWNIFSSSTAPTGGERAPMMELDGVVADFAMDGANDPRGLKLLENARNKLAGPRNCWQEAYRKLFASCGDIMADKKRQLRLAWAWHLSSCFQDDSGRLPFPSCAEGSKMVHCRKRLKESEGKVFLEFFLETNTLCHQLQAEAFKHNTEKLVNELTRTSKSAKEKLEVIEERSEQIIKECSKVQDTLSSIDMQADNLAETSKHVAEQINVVLVHSKSIFEKSKEIATTQAELSKGQTEIREKIEAGMTRVEESYERLGNGMDKIKEETGYMQKEIKSLGESMSSKMQDLQSTADDIGSVAGKSLENQMQLLYGQTQAIDGLNKLHSFQAQALEESRDYEVLNHGLLQTLVEKVRALEENAGRRAPEEDASESEESLKDYSWVFDELTDEVDSKMDPITF</sequence>
<proteinExistence type="predicted"/>
<dbReference type="AlphaFoldDB" id="A0A811N7W6"/>
<evidence type="ECO:0000313" key="3">
    <source>
        <dbReference type="EMBL" id="CAD6222903.1"/>
    </source>
</evidence>
<keyword evidence="4" id="KW-1185">Reference proteome</keyword>
<evidence type="ECO:0000256" key="1">
    <source>
        <dbReference type="SAM" id="Coils"/>
    </source>
</evidence>
<evidence type="ECO:0000256" key="2">
    <source>
        <dbReference type="SAM" id="SignalP"/>
    </source>
</evidence>
<feature type="signal peptide" evidence="2">
    <location>
        <begin position="1"/>
        <end position="24"/>
    </location>
</feature>
<dbReference type="InterPro" id="IPR040346">
    <property type="entry name" value="GEX1/Brambleberry"/>
</dbReference>
<dbReference type="Proteomes" id="UP000604825">
    <property type="component" value="Unassembled WGS sequence"/>
</dbReference>
<reference evidence="3" key="1">
    <citation type="submission" date="2020-10" db="EMBL/GenBank/DDBJ databases">
        <authorList>
            <person name="Han B."/>
            <person name="Lu T."/>
            <person name="Zhao Q."/>
            <person name="Huang X."/>
            <person name="Zhao Y."/>
        </authorList>
    </citation>
    <scope>NUCLEOTIDE SEQUENCE</scope>
</reference>
<feature type="coiled-coil region" evidence="1">
    <location>
        <begin position="169"/>
        <end position="203"/>
    </location>
</feature>
<dbReference type="PANTHER" id="PTHR33538:SF2">
    <property type="entry name" value="PROTEIN GAMETE EXPRESSED 1"/>
    <property type="match status" value="1"/>
</dbReference>
<evidence type="ECO:0000313" key="4">
    <source>
        <dbReference type="Proteomes" id="UP000604825"/>
    </source>
</evidence>
<feature type="chain" id="PRO_5032345619" evidence="2">
    <location>
        <begin position="25"/>
        <end position="423"/>
    </location>
</feature>
<keyword evidence="1" id="KW-0175">Coiled coil</keyword>
<dbReference type="OrthoDB" id="377549at2759"/>
<name>A0A811N7W6_9POAL</name>
<organism evidence="3 4">
    <name type="scientific">Miscanthus lutarioriparius</name>
    <dbReference type="NCBI Taxonomy" id="422564"/>
    <lineage>
        <taxon>Eukaryota</taxon>
        <taxon>Viridiplantae</taxon>
        <taxon>Streptophyta</taxon>
        <taxon>Embryophyta</taxon>
        <taxon>Tracheophyta</taxon>
        <taxon>Spermatophyta</taxon>
        <taxon>Magnoliopsida</taxon>
        <taxon>Liliopsida</taxon>
        <taxon>Poales</taxon>
        <taxon>Poaceae</taxon>
        <taxon>PACMAD clade</taxon>
        <taxon>Panicoideae</taxon>
        <taxon>Andropogonodae</taxon>
        <taxon>Andropogoneae</taxon>
        <taxon>Saccharinae</taxon>
        <taxon>Miscanthus</taxon>
    </lineage>
</organism>
<protein>
    <submittedName>
        <fullName evidence="3">Uncharacterized protein</fullName>
    </submittedName>
</protein>
<accession>A0A811N7W6</accession>
<dbReference type="PANTHER" id="PTHR33538">
    <property type="entry name" value="PROTEIN GAMETE EXPRESSED 1"/>
    <property type="match status" value="1"/>
</dbReference>
<dbReference type="EMBL" id="CAJGYO010000004">
    <property type="protein sequence ID" value="CAD6222903.1"/>
    <property type="molecule type" value="Genomic_DNA"/>
</dbReference>
<comment type="caution">
    <text evidence="3">The sequence shown here is derived from an EMBL/GenBank/DDBJ whole genome shotgun (WGS) entry which is preliminary data.</text>
</comment>
<gene>
    <name evidence="3" type="ORF">NCGR_LOCUS15425</name>
</gene>